<keyword evidence="6" id="KW-0489">Methyltransferase</keyword>
<dbReference type="InterPro" id="IPR014032">
    <property type="entry name" value="Peptidase_A24A_bac"/>
</dbReference>
<dbReference type="GO" id="GO:0004190">
    <property type="term" value="F:aspartic-type endopeptidase activity"/>
    <property type="evidence" value="ECO:0007669"/>
    <property type="project" value="UniProtKB-EC"/>
</dbReference>
<keyword evidence="4" id="KW-0812">Transmembrane</keyword>
<feature type="transmembrane region" description="Helical" evidence="4">
    <location>
        <begin position="166"/>
        <end position="182"/>
    </location>
</feature>
<keyword evidence="4" id="KW-1133">Transmembrane helix</keyword>
<evidence type="ECO:0000256" key="4">
    <source>
        <dbReference type="SAM" id="Phobius"/>
    </source>
</evidence>
<comment type="caution">
    <text evidence="6">The sequence shown here is derived from an EMBL/GenBank/DDBJ whole genome shotgun (WGS) entry which is preliminary data.</text>
</comment>
<dbReference type="InterPro" id="IPR050882">
    <property type="entry name" value="Prepilin_peptidase/N-MTase"/>
</dbReference>
<keyword evidence="7" id="KW-1185">Reference proteome</keyword>
<dbReference type="GO" id="GO:0008168">
    <property type="term" value="F:methyltransferase activity"/>
    <property type="evidence" value="ECO:0007669"/>
    <property type="project" value="UniProtKB-KW"/>
</dbReference>
<proteinExistence type="inferred from homology"/>
<feature type="domain" description="Prepilin type IV endopeptidase peptidase" evidence="5">
    <location>
        <begin position="170"/>
        <end position="281"/>
    </location>
</feature>
<dbReference type="EC" id="2.1.1.-" evidence="6"/>
<feature type="region of interest" description="Disordered" evidence="3">
    <location>
        <begin position="71"/>
        <end position="134"/>
    </location>
</feature>
<feature type="transmembrane region" description="Helical" evidence="4">
    <location>
        <begin position="194"/>
        <end position="211"/>
    </location>
</feature>
<keyword evidence="4" id="KW-0472">Membrane</keyword>
<gene>
    <name evidence="6" type="ORF">HNQ79_001663</name>
</gene>
<dbReference type="PANTHER" id="PTHR30487">
    <property type="entry name" value="TYPE 4 PREPILIN-LIKE PROTEINS LEADER PEPTIDE-PROCESSING ENZYME"/>
    <property type="match status" value="1"/>
</dbReference>
<name>A0A7X0HCS2_9ACTN</name>
<dbReference type="GO" id="GO:0005886">
    <property type="term" value="C:plasma membrane"/>
    <property type="evidence" value="ECO:0007669"/>
    <property type="project" value="TreeGrafter"/>
</dbReference>
<feature type="compositionally biased region" description="Pro residues" evidence="3">
    <location>
        <begin position="114"/>
        <end position="134"/>
    </location>
</feature>
<dbReference type="Gene3D" id="1.20.120.1220">
    <property type="match status" value="1"/>
</dbReference>
<dbReference type="Proteomes" id="UP000540423">
    <property type="component" value="Unassembled WGS sequence"/>
</dbReference>
<evidence type="ECO:0000256" key="2">
    <source>
        <dbReference type="RuleBase" id="RU003793"/>
    </source>
</evidence>
<feature type="compositionally biased region" description="Pro residues" evidence="3">
    <location>
        <begin position="77"/>
        <end position="94"/>
    </location>
</feature>
<reference evidence="6 7" key="1">
    <citation type="submission" date="2020-08" db="EMBL/GenBank/DDBJ databases">
        <title>Genomic Encyclopedia of Type Strains, Phase IV (KMG-IV): sequencing the most valuable type-strain genomes for metagenomic binning, comparative biology and taxonomic classification.</title>
        <authorList>
            <person name="Goeker M."/>
        </authorList>
    </citation>
    <scope>NUCLEOTIDE SEQUENCE [LARGE SCALE GENOMIC DNA]</scope>
    <source>
        <strain evidence="6 7">DSM 40141</strain>
    </source>
</reference>
<evidence type="ECO:0000256" key="1">
    <source>
        <dbReference type="ARBA" id="ARBA00005801"/>
    </source>
</evidence>
<dbReference type="Pfam" id="PF01478">
    <property type="entry name" value="Peptidase_A24"/>
    <property type="match status" value="1"/>
</dbReference>
<dbReference type="EC" id="3.4.23.43" evidence="6"/>
<evidence type="ECO:0000313" key="6">
    <source>
        <dbReference type="EMBL" id="MBB6435212.1"/>
    </source>
</evidence>
<evidence type="ECO:0000256" key="3">
    <source>
        <dbReference type="SAM" id="MobiDB-lite"/>
    </source>
</evidence>
<feature type="transmembrane region" description="Helical" evidence="4">
    <location>
        <begin position="258"/>
        <end position="286"/>
    </location>
</feature>
<sequence>MSVTVALTTAAVLWGAAAGLLVPRAAHRLSVEPDEPWRAVCPAGHPFTGVAGGWLGTVRCVDCVGAARVAAGRARPSPGPVPPGTRSGPLPPGGRPSTRSGPLPPGTRKGSLPPRTPPGALPRDAPPAAPPDAPCSPPYEKTLRFVLLGGIVCGSLAFATGPRPELAVWLLLAPFALLLAVVDRRVHRLPDVLTLPLAGAAAGLLGVAGLLPGDGGSWFGALLGGTGLGAMYFVLFLINPAGMGFGDVKLALGIGTVLGWYGWSVLFAGAMAGFVLGALYGLGLILTRRGGRRTAIPFGPFMLAGAWAGLLLGGLGAAG</sequence>
<dbReference type="GO" id="GO:0032259">
    <property type="term" value="P:methylation"/>
    <property type="evidence" value="ECO:0007669"/>
    <property type="project" value="UniProtKB-KW"/>
</dbReference>
<feature type="transmembrane region" description="Helical" evidence="4">
    <location>
        <begin position="298"/>
        <end position="318"/>
    </location>
</feature>
<dbReference type="PRINTS" id="PR00864">
    <property type="entry name" value="PREPILNPTASE"/>
</dbReference>
<protein>
    <submittedName>
        <fullName evidence="6">Leader peptidase (Prepilin peptidase)/N-methyltransferase</fullName>
        <ecNumber evidence="6">2.1.1.-</ecNumber>
        <ecNumber evidence="6">3.4.23.43</ecNumber>
    </submittedName>
</protein>
<dbReference type="AlphaFoldDB" id="A0A7X0HCS2"/>
<comment type="similarity">
    <text evidence="1 2">Belongs to the peptidase A24 family.</text>
</comment>
<keyword evidence="6" id="KW-0378">Hydrolase</keyword>
<feature type="transmembrane region" description="Helical" evidence="4">
    <location>
        <begin position="218"/>
        <end position="238"/>
    </location>
</feature>
<accession>A0A7X0HCS2</accession>
<organism evidence="6 7">
    <name type="scientific">Streptomyces candidus</name>
    <dbReference type="NCBI Taxonomy" id="67283"/>
    <lineage>
        <taxon>Bacteria</taxon>
        <taxon>Bacillati</taxon>
        <taxon>Actinomycetota</taxon>
        <taxon>Actinomycetes</taxon>
        <taxon>Kitasatosporales</taxon>
        <taxon>Streptomycetaceae</taxon>
        <taxon>Streptomyces</taxon>
    </lineage>
</organism>
<dbReference type="EMBL" id="JACHEM010000003">
    <property type="protein sequence ID" value="MBB6435212.1"/>
    <property type="molecule type" value="Genomic_DNA"/>
</dbReference>
<evidence type="ECO:0000259" key="5">
    <source>
        <dbReference type="Pfam" id="PF01478"/>
    </source>
</evidence>
<dbReference type="RefSeq" id="WP_185028498.1">
    <property type="nucleotide sequence ID" value="NZ_BNBN01000004.1"/>
</dbReference>
<dbReference type="GO" id="GO:0006465">
    <property type="term" value="P:signal peptide processing"/>
    <property type="evidence" value="ECO:0007669"/>
    <property type="project" value="TreeGrafter"/>
</dbReference>
<evidence type="ECO:0000313" key="7">
    <source>
        <dbReference type="Proteomes" id="UP000540423"/>
    </source>
</evidence>
<dbReference type="InterPro" id="IPR000045">
    <property type="entry name" value="Prepilin_IV_endopep_pep"/>
</dbReference>
<keyword evidence="6" id="KW-0808">Transferase</keyword>
<dbReference type="PANTHER" id="PTHR30487:SF0">
    <property type="entry name" value="PREPILIN LEADER PEPTIDASE_N-METHYLTRANSFERASE-RELATED"/>
    <property type="match status" value="1"/>
</dbReference>